<sequence>MNKLMADLKREMALAEMKLEEQLLSLTLKELTLDSSLANTKRQLNK</sequence>
<evidence type="ECO:0000313" key="1">
    <source>
        <dbReference type="EMBL" id="WXB86993.1"/>
    </source>
</evidence>
<dbReference type="RefSeq" id="WP_338786264.1">
    <property type="nucleotide sequence ID" value="NZ_CP147403.1"/>
</dbReference>
<name>A0ABZ2MNP9_9BACI</name>
<accession>A0ABZ2MNP9</accession>
<dbReference type="EMBL" id="CP147403">
    <property type="protein sequence ID" value="WXB86993.1"/>
    <property type="molecule type" value="Genomic_DNA"/>
</dbReference>
<gene>
    <name evidence="1" type="ORF">WCV66_17275</name>
</gene>
<reference evidence="1 2" key="1">
    <citation type="submission" date="2024-02" db="EMBL/GenBank/DDBJ databases">
        <title>Seven novel Bacillus-like species.</title>
        <authorList>
            <person name="Liu G."/>
        </authorList>
    </citation>
    <scope>NUCLEOTIDE SEQUENCE [LARGE SCALE GENOMIC DNA]</scope>
    <source>
        <strain evidence="1 2">FJAT-53654</strain>
    </source>
</reference>
<organism evidence="1 2">
    <name type="scientific">Metabacillus rhizosphaerae</name>
    <dbReference type="NCBI Taxonomy" id="3117747"/>
    <lineage>
        <taxon>Bacteria</taxon>
        <taxon>Bacillati</taxon>
        <taxon>Bacillota</taxon>
        <taxon>Bacilli</taxon>
        <taxon>Bacillales</taxon>
        <taxon>Bacillaceae</taxon>
        <taxon>Metabacillus</taxon>
    </lineage>
</organism>
<evidence type="ECO:0000313" key="2">
    <source>
        <dbReference type="Proteomes" id="UP001368328"/>
    </source>
</evidence>
<protein>
    <submittedName>
        <fullName evidence="1">Uncharacterized protein</fullName>
    </submittedName>
</protein>
<keyword evidence="2" id="KW-1185">Reference proteome</keyword>
<dbReference type="Proteomes" id="UP001368328">
    <property type="component" value="Chromosome"/>
</dbReference>
<proteinExistence type="predicted"/>